<dbReference type="SUPFAM" id="SSF48403">
    <property type="entry name" value="Ankyrin repeat"/>
    <property type="match status" value="1"/>
</dbReference>
<name>A0A4V2Z2J0_9BACT</name>
<evidence type="ECO:0000256" key="1">
    <source>
        <dbReference type="PROSITE-ProRule" id="PRU00023"/>
    </source>
</evidence>
<dbReference type="PROSITE" id="PS50297">
    <property type="entry name" value="ANK_REP_REGION"/>
    <property type="match status" value="1"/>
</dbReference>
<feature type="repeat" description="ANK" evidence="1">
    <location>
        <begin position="35"/>
        <end position="67"/>
    </location>
</feature>
<dbReference type="Pfam" id="PF00023">
    <property type="entry name" value="Ank"/>
    <property type="match status" value="1"/>
</dbReference>
<dbReference type="InterPro" id="IPR036770">
    <property type="entry name" value="Ankyrin_rpt-contain_sf"/>
</dbReference>
<dbReference type="EMBL" id="SMFL01000022">
    <property type="protein sequence ID" value="TDE09038.1"/>
    <property type="molecule type" value="Genomic_DNA"/>
</dbReference>
<dbReference type="Proteomes" id="UP000294850">
    <property type="component" value="Unassembled WGS sequence"/>
</dbReference>
<dbReference type="PROSITE" id="PS50088">
    <property type="entry name" value="ANK_REPEAT"/>
    <property type="match status" value="1"/>
</dbReference>
<dbReference type="AlphaFoldDB" id="A0A4V2Z2J0"/>
<reference evidence="2 3" key="1">
    <citation type="submission" date="2019-03" db="EMBL/GenBank/DDBJ databases">
        <title>Dyadobacter AR-3-6 sp. nov., isolated from arctic soil.</title>
        <authorList>
            <person name="Chaudhary D.K."/>
        </authorList>
    </citation>
    <scope>NUCLEOTIDE SEQUENCE [LARGE SCALE GENOMIC DNA]</scope>
    <source>
        <strain evidence="2 3">AR-3-6</strain>
    </source>
</reference>
<accession>A0A4V2Z2J0</accession>
<dbReference type="Gene3D" id="1.25.40.20">
    <property type="entry name" value="Ankyrin repeat-containing domain"/>
    <property type="match status" value="1"/>
</dbReference>
<gene>
    <name evidence="2" type="ORF">E0F88_31645</name>
</gene>
<comment type="caution">
    <text evidence="2">The sequence shown here is derived from an EMBL/GenBank/DDBJ whole genome shotgun (WGS) entry which is preliminary data.</text>
</comment>
<protein>
    <submittedName>
        <fullName evidence="2">Ankyrin repeat domain-containing protein</fullName>
    </submittedName>
</protein>
<dbReference type="RefSeq" id="WP_131962482.1">
    <property type="nucleotide sequence ID" value="NZ_SMFL01000022.1"/>
</dbReference>
<sequence length="78" mass="8729">MKNNKVSRMSTEVIQLLLAGDEHAAILHLNSLDSDGRSPLFYSLFLEKTDLLNKLILSGANINLQDKLGWTTLHHSVQ</sequence>
<evidence type="ECO:0000313" key="2">
    <source>
        <dbReference type="EMBL" id="TDE09038.1"/>
    </source>
</evidence>
<organism evidence="2 3">
    <name type="scientific">Dyadobacter psychrotolerans</name>
    <dbReference type="NCBI Taxonomy" id="2541721"/>
    <lineage>
        <taxon>Bacteria</taxon>
        <taxon>Pseudomonadati</taxon>
        <taxon>Bacteroidota</taxon>
        <taxon>Cytophagia</taxon>
        <taxon>Cytophagales</taxon>
        <taxon>Spirosomataceae</taxon>
        <taxon>Dyadobacter</taxon>
    </lineage>
</organism>
<keyword evidence="1" id="KW-0040">ANK repeat</keyword>
<proteinExistence type="predicted"/>
<evidence type="ECO:0000313" key="3">
    <source>
        <dbReference type="Proteomes" id="UP000294850"/>
    </source>
</evidence>
<dbReference type="InterPro" id="IPR002110">
    <property type="entry name" value="Ankyrin_rpt"/>
</dbReference>
<dbReference type="OrthoDB" id="928522at2"/>
<keyword evidence="3" id="KW-1185">Reference proteome</keyword>